<dbReference type="AlphaFoldDB" id="A0A543FNH0"/>
<evidence type="ECO:0000313" key="8">
    <source>
        <dbReference type="EMBL" id="TQM35410.1"/>
    </source>
</evidence>
<protein>
    <recommendedName>
        <fullName evidence="3">beta-mannosidase</fullName>
        <ecNumber evidence="3">3.2.1.25</ecNumber>
    </recommendedName>
</protein>
<dbReference type="InterPro" id="IPR006102">
    <property type="entry name" value="Ig-like_GH2"/>
</dbReference>
<feature type="domain" description="Glycoside hydrolase family 2 immunoglobulin-like beta-sandwich" evidence="6">
    <location>
        <begin position="195"/>
        <end position="295"/>
    </location>
</feature>
<proteinExistence type="inferred from homology"/>
<dbReference type="SUPFAM" id="SSF49785">
    <property type="entry name" value="Galactose-binding domain-like"/>
    <property type="match status" value="1"/>
</dbReference>
<dbReference type="InterPro" id="IPR054593">
    <property type="entry name" value="Beta-mannosidase-like_N2"/>
</dbReference>
<dbReference type="EC" id="3.2.1.25" evidence="3"/>
<keyword evidence="9" id="KW-1185">Reference proteome</keyword>
<dbReference type="Proteomes" id="UP000319818">
    <property type="component" value="Unassembled WGS sequence"/>
</dbReference>
<dbReference type="EMBL" id="VFPH01000003">
    <property type="protein sequence ID" value="TQM35410.1"/>
    <property type="molecule type" value="Genomic_DNA"/>
</dbReference>
<dbReference type="SUPFAM" id="SSF51445">
    <property type="entry name" value="(Trans)glycosidases"/>
    <property type="match status" value="1"/>
</dbReference>
<dbReference type="Gene3D" id="2.60.40.10">
    <property type="entry name" value="Immunoglobulins"/>
    <property type="match status" value="1"/>
</dbReference>
<name>A0A543FNH0_9PSEU</name>
<feature type="domain" description="Beta-mannosidase-like galactose-binding" evidence="7">
    <location>
        <begin position="22"/>
        <end position="184"/>
    </location>
</feature>
<dbReference type="InterPro" id="IPR013783">
    <property type="entry name" value="Ig-like_fold"/>
</dbReference>
<sequence>MTLEVAAPLRQVPLTSEAGIAWSVQGGAGSHPATVPGEVHTDLMAACVIPDVLDGDNEGACAWIGRTDWTYRARFTWEPDGGARQELVAEGLDTLATVILNGIELGRTANQHRTYRFDITPVLAAGENELVVAFAAPVDGAERLSAELGPRPHVNHHPYNAIRKMASNYGWDWGPDVATVGIWRPIRIESWSDVRIASVRPLATVDGDRGVLEAHVELAWAGASADATVAVRVGDARAGATVAIGETSVLVTAVVEDVDLWWPRGHGDQPLYPVTVEVSTAGGVVHAWHGRVGFRTVTLDVAPDEHGEPFTIAVNGEPVYLRGANWIPDDAFVTRLTPQTYRRSIGDAVDAGMNLLRVWGGGIYESEHFYRTCDELGVLVWQDFLFACAAYAEEEPLRGEVEAEAREAVTRLSQHASLALWNGCNENIWGFVEWGWRRPLAGRTWGAGYYLELLPSIVAELDPRTPYSPGSPYSFSPFIHPNDARSGTMHLWDVWNQVDYATYRDHAPRFAAEFGFQGPPAWSTLTSVVHDEPIDPYGPQMLVHQKAADGNLKLERGLGDHLPRWRDIDEWHWITQLNQARAVGYGIEHFRSLFPRNTGAVVWQLNDNWPVISWAAVDGHGIRKPLWYVLRRVYADTLVTVQPRDGVPVLVVHNDSPREWSQRLTVARRRTGGGCAVLASETVPVRVGARGAVTVDLPAALVTPDEPEAEFLQVGTDAYWYFTEDTALRLVLTADAVSVSTERTPAGYTVRVTADALVKDLCLFPDRLESAARVDSGMVTLAAGQSHTFVVMSGELDTAALGTAPVLRAANDLTRPLI</sequence>
<dbReference type="PANTHER" id="PTHR43730">
    <property type="entry name" value="BETA-MANNOSIDASE"/>
    <property type="match status" value="1"/>
</dbReference>
<dbReference type="SUPFAM" id="SSF49303">
    <property type="entry name" value="beta-Galactosidase/glucuronidase domain"/>
    <property type="match status" value="1"/>
</dbReference>
<dbReference type="Gene3D" id="3.20.20.80">
    <property type="entry name" value="Glycosidases"/>
    <property type="match status" value="1"/>
</dbReference>
<dbReference type="Pfam" id="PF22666">
    <property type="entry name" value="Glyco_hydro_2_N2"/>
    <property type="match status" value="1"/>
</dbReference>
<evidence type="ECO:0000313" key="9">
    <source>
        <dbReference type="Proteomes" id="UP000319818"/>
    </source>
</evidence>
<dbReference type="RefSeq" id="WP_142106754.1">
    <property type="nucleotide sequence ID" value="NZ_VFPH01000003.1"/>
</dbReference>
<dbReference type="PANTHER" id="PTHR43730:SF1">
    <property type="entry name" value="BETA-MANNOSIDASE"/>
    <property type="match status" value="1"/>
</dbReference>
<gene>
    <name evidence="8" type="ORF">FB388_6843</name>
</gene>
<evidence type="ECO:0000256" key="4">
    <source>
        <dbReference type="ARBA" id="ARBA00022801"/>
    </source>
</evidence>
<comment type="caution">
    <text evidence="8">The sequence shown here is derived from an EMBL/GenBank/DDBJ whole genome shotgun (WGS) entry which is preliminary data.</text>
</comment>
<dbReference type="OrthoDB" id="9758603at2"/>
<keyword evidence="4" id="KW-0378">Hydrolase</keyword>
<dbReference type="Gene3D" id="2.60.120.260">
    <property type="entry name" value="Galactose-binding domain-like"/>
    <property type="match status" value="1"/>
</dbReference>
<dbReference type="FunFam" id="3.20.20.80:FF:000050">
    <property type="entry name" value="Beta-mannosidase B"/>
    <property type="match status" value="1"/>
</dbReference>
<evidence type="ECO:0000256" key="5">
    <source>
        <dbReference type="ARBA" id="ARBA00023295"/>
    </source>
</evidence>
<reference evidence="8 9" key="1">
    <citation type="submission" date="2019-06" db="EMBL/GenBank/DDBJ databases">
        <title>Sequencing the genomes of 1000 actinobacteria strains.</title>
        <authorList>
            <person name="Klenk H.-P."/>
        </authorList>
    </citation>
    <scope>NUCLEOTIDE SEQUENCE [LARGE SCALE GENOMIC DNA]</scope>
    <source>
        <strain evidence="8 9">DSM 45511</strain>
    </source>
</reference>
<dbReference type="GO" id="GO:0006516">
    <property type="term" value="P:glycoprotein catabolic process"/>
    <property type="evidence" value="ECO:0007669"/>
    <property type="project" value="TreeGrafter"/>
</dbReference>
<evidence type="ECO:0000256" key="2">
    <source>
        <dbReference type="ARBA" id="ARBA00007401"/>
    </source>
</evidence>
<evidence type="ECO:0000256" key="1">
    <source>
        <dbReference type="ARBA" id="ARBA00000829"/>
    </source>
</evidence>
<dbReference type="InterPro" id="IPR036156">
    <property type="entry name" value="Beta-gal/glucu_dom_sf"/>
</dbReference>
<dbReference type="GO" id="GO:0004567">
    <property type="term" value="F:beta-mannosidase activity"/>
    <property type="evidence" value="ECO:0007669"/>
    <property type="project" value="UniProtKB-EC"/>
</dbReference>
<evidence type="ECO:0000259" key="7">
    <source>
        <dbReference type="Pfam" id="PF22666"/>
    </source>
</evidence>
<comment type="catalytic activity">
    <reaction evidence="1">
        <text>Hydrolysis of terminal, non-reducing beta-D-mannose residues in beta-D-mannosides.</text>
        <dbReference type="EC" id="3.2.1.25"/>
    </reaction>
</comment>
<dbReference type="InterPro" id="IPR017853">
    <property type="entry name" value="GH"/>
</dbReference>
<accession>A0A543FNH0</accession>
<evidence type="ECO:0000259" key="6">
    <source>
        <dbReference type="Pfam" id="PF00703"/>
    </source>
</evidence>
<keyword evidence="5" id="KW-0326">Glycosidase</keyword>
<dbReference type="InterPro" id="IPR050887">
    <property type="entry name" value="Beta-mannosidase_GH2"/>
</dbReference>
<organism evidence="8 9">
    <name type="scientific">Pseudonocardia cypriaca</name>
    <dbReference type="NCBI Taxonomy" id="882449"/>
    <lineage>
        <taxon>Bacteria</taxon>
        <taxon>Bacillati</taxon>
        <taxon>Actinomycetota</taxon>
        <taxon>Actinomycetes</taxon>
        <taxon>Pseudonocardiales</taxon>
        <taxon>Pseudonocardiaceae</taxon>
        <taxon>Pseudonocardia</taxon>
    </lineage>
</organism>
<dbReference type="GO" id="GO:0005975">
    <property type="term" value="P:carbohydrate metabolic process"/>
    <property type="evidence" value="ECO:0007669"/>
    <property type="project" value="InterPro"/>
</dbReference>
<evidence type="ECO:0000256" key="3">
    <source>
        <dbReference type="ARBA" id="ARBA00012754"/>
    </source>
</evidence>
<dbReference type="Pfam" id="PF00703">
    <property type="entry name" value="Glyco_hydro_2"/>
    <property type="match status" value="1"/>
</dbReference>
<dbReference type="InterPro" id="IPR008979">
    <property type="entry name" value="Galactose-bd-like_sf"/>
</dbReference>
<comment type="similarity">
    <text evidence="2">Belongs to the glycosyl hydrolase 2 family.</text>
</comment>